<name>A0A3A5MQB7_9MICO</name>
<evidence type="ECO:0000313" key="2">
    <source>
        <dbReference type="Proteomes" id="UP000272015"/>
    </source>
</evidence>
<keyword evidence="2" id="KW-1185">Reference proteome</keyword>
<evidence type="ECO:0008006" key="3">
    <source>
        <dbReference type="Google" id="ProtNLM"/>
    </source>
</evidence>
<dbReference type="AlphaFoldDB" id="A0A3A5MQB7"/>
<proteinExistence type="predicted"/>
<sequence>MIKAAYTSPASPLMTPDQTSDALGISLEELSTMRHGNTGPKYHGIGWDLLRYNTADVMRWQKSQAVT</sequence>
<dbReference type="EMBL" id="QZVS01000045">
    <property type="protein sequence ID" value="RJT91532.1"/>
    <property type="molecule type" value="Genomic_DNA"/>
</dbReference>
<accession>A0A3A5MQB7</accession>
<gene>
    <name evidence="1" type="ORF">D6T64_01700</name>
</gene>
<comment type="caution">
    <text evidence="1">The sequence shown here is derived from an EMBL/GenBank/DDBJ whole genome shotgun (WGS) entry which is preliminary data.</text>
</comment>
<reference evidence="1 2" key="1">
    <citation type="submission" date="2018-09" db="EMBL/GenBank/DDBJ databases">
        <title>Novel species of Cryobacterium.</title>
        <authorList>
            <person name="Liu Q."/>
            <person name="Xin Y.-H."/>
        </authorList>
    </citation>
    <scope>NUCLEOTIDE SEQUENCE [LARGE SCALE GENOMIC DNA]</scope>
    <source>
        <strain evidence="1 2">Hh39</strain>
    </source>
</reference>
<organism evidence="1 2">
    <name type="scientific">Cryobacterium melibiosiphilum</name>
    <dbReference type="NCBI Taxonomy" id="995039"/>
    <lineage>
        <taxon>Bacteria</taxon>
        <taxon>Bacillati</taxon>
        <taxon>Actinomycetota</taxon>
        <taxon>Actinomycetes</taxon>
        <taxon>Micrococcales</taxon>
        <taxon>Microbacteriaceae</taxon>
        <taxon>Cryobacterium</taxon>
    </lineage>
</organism>
<dbReference type="Proteomes" id="UP000272015">
    <property type="component" value="Unassembled WGS sequence"/>
</dbReference>
<protein>
    <recommendedName>
        <fullName evidence="3">DNA-binding protein</fullName>
    </recommendedName>
</protein>
<evidence type="ECO:0000313" key="1">
    <source>
        <dbReference type="EMBL" id="RJT91532.1"/>
    </source>
</evidence>